<sequence length="89" mass="9889">MSLATIARRARLAIVRHQLQHAEDRRSETGPDSYGDALIARLRRQQLILRGRLLLSVKSIHAKRDLIVCAAVFLAAPPAIVMHLMEVAA</sequence>
<dbReference type="EMBL" id="SSOD01000032">
    <property type="protein sequence ID" value="THF54657.1"/>
    <property type="molecule type" value="Genomic_DNA"/>
</dbReference>
<comment type="caution">
    <text evidence="2">The sequence shown here is derived from an EMBL/GenBank/DDBJ whole genome shotgun (WGS) entry which is preliminary data.</text>
</comment>
<keyword evidence="1" id="KW-0472">Membrane</keyword>
<organism evidence="2 3">
    <name type="scientific">Pseudothauera rhizosphaerae</name>
    <dbReference type="NCBI Taxonomy" id="2565932"/>
    <lineage>
        <taxon>Bacteria</taxon>
        <taxon>Pseudomonadati</taxon>
        <taxon>Pseudomonadota</taxon>
        <taxon>Betaproteobacteria</taxon>
        <taxon>Rhodocyclales</taxon>
        <taxon>Zoogloeaceae</taxon>
        <taxon>Pseudothauera</taxon>
    </lineage>
</organism>
<reference evidence="2 3" key="1">
    <citation type="submission" date="2019-04" db="EMBL/GenBank/DDBJ databases">
        <title>Azoarcus rhizosphaerae sp. nov. isolated from rhizosphere of Ficus religiosa.</title>
        <authorList>
            <person name="Lin S.-Y."/>
            <person name="Hameed A."/>
            <person name="Hsu Y.-H."/>
            <person name="Young C.-C."/>
        </authorList>
    </citation>
    <scope>NUCLEOTIDE SEQUENCE [LARGE SCALE GENOMIC DNA]</scope>
    <source>
        <strain evidence="2 3">CC-YHH848</strain>
    </source>
</reference>
<keyword evidence="1" id="KW-0812">Transmembrane</keyword>
<dbReference type="AlphaFoldDB" id="A0A4S4A7E9"/>
<gene>
    <name evidence="2" type="ORF">E6O51_21575</name>
</gene>
<protein>
    <submittedName>
        <fullName evidence="2">Uncharacterized protein</fullName>
    </submittedName>
</protein>
<evidence type="ECO:0000256" key="1">
    <source>
        <dbReference type="SAM" id="Phobius"/>
    </source>
</evidence>
<dbReference type="Proteomes" id="UP000307956">
    <property type="component" value="Unassembled WGS sequence"/>
</dbReference>
<evidence type="ECO:0000313" key="3">
    <source>
        <dbReference type="Proteomes" id="UP000307956"/>
    </source>
</evidence>
<feature type="transmembrane region" description="Helical" evidence="1">
    <location>
        <begin position="66"/>
        <end position="85"/>
    </location>
</feature>
<proteinExistence type="predicted"/>
<accession>A0A4S4A7E9</accession>
<name>A0A4S4A7E9_9RHOO</name>
<keyword evidence="3" id="KW-1185">Reference proteome</keyword>
<keyword evidence="1" id="KW-1133">Transmembrane helix</keyword>
<dbReference type="RefSeq" id="WP_136387095.1">
    <property type="nucleotide sequence ID" value="NZ_SSOD01000032.1"/>
</dbReference>
<evidence type="ECO:0000313" key="2">
    <source>
        <dbReference type="EMBL" id="THF54657.1"/>
    </source>
</evidence>